<reference evidence="2" key="3">
    <citation type="submission" date="2025-09" db="UniProtKB">
        <authorList>
            <consortium name="Ensembl"/>
        </authorList>
    </citation>
    <scope>IDENTIFICATION</scope>
</reference>
<evidence type="ECO:0000313" key="2">
    <source>
        <dbReference type="Ensembl" id="ENSPPAP00000007101.1"/>
    </source>
</evidence>
<dbReference type="GeneTree" id="ENSGT00910000146814"/>
<evidence type="ECO:0000256" key="1">
    <source>
        <dbReference type="SAM" id="MobiDB-lite"/>
    </source>
</evidence>
<dbReference type="AlphaFoldDB" id="A0A2R8ZQ87"/>
<dbReference type="Ensembl" id="ENSPPAT00000029151.1">
    <property type="protein sequence ID" value="ENSPPAP00000007101.1"/>
    <property type="gene ID" value="ENSPPAG00000026220.1"/>
</dbReference>
<name>A0A2R8ZQ87_PANPA</name>
<dbReference type="OMA" id="PQKNRRP"/>
<reference evidence="2" key="2">
    <citation type="submission" date="2025-08" db="UniProtKB">
        <authorList>
            <consortium name="Ensembl"/>
        </authorList>
    </citation>
    <scope>IDENTIFICATION</scope>
</reference>
<dbReference type="Proteomes" id="UP000240080">
    <property type="component" value="Chromosome 12"/>
</dbReference>
<sequence length="95" mass="10433">MGGTSAVSESTTISSGAGPSARPQKNRRPQESCRTGGLFLLSREAQGMLWRDFTCHHFQLNRTRALMVFKPCWKKVPMVSLVLPVCASLTVYGGF</sequence>
<dbReference type="EMBL" id="AJFE02090934">
    <property type="status" value="NOT_ANNOTATED_CDS"/>
    <property type="molecule type" value="Genomic_DNA"/>
</dbReference>
<evidence type="ECO:0000313" key="3">
    <source>
        <dbReference type="Proteomes" id="UP000240080"/>
    </source>
</evidence>
<reference evidence="2 3" key="1">
    <citation type="journal article" date="2012" name="Nature">
        <title>The bonobo genome compared with the chimpanzee and human genomes.</title>
        <authorList>
            <person name="Prufer K."/>
            <person name="Munch K."/>
            <person name="Hellmann I."/>
            <person name="Akagi K."/>
            <person name="Miller J.R."/>
            <person name="Walenz B."/>
            <person name="Koren S."/>
            <person name="Sutton G."/>
            <person name="Kodira C."/>
            <person name="Winer R."/>
            <person name="Knight J.R."/>
            <person name="Mullikin J.C."/>
            <person name="Meader S.J."/>
            <person name="Ponting C.P."/>
            <person name="Lunter G."/>
            <person name="Higashino S."/>
            <person name="Hobolth A."/>
            <person name="Dutheil J."/>
            <person name="Karakoc E."/>
            <person name="Alkan C."/>
            <person name="Sajjadian S."/>
            <person name="Catacchio C.R."/>
            <person name="Ventura M."/>
            <person name="Marques-Bonet T."/>
            <person name="Eichler E.E."/>
            <person name="Andre C."/>
            <person name="Atencia R."/>
            <person name="Mugisha L."/>
            <person name="Junhold J."/>
            <person name="Patterson N."/>
            <person name="Siebauer M."/>
            <person name="Good J.M."/>
            <person name="Fischer A."/>
            <person name="Ptak S.E."/>
            <person name="Lachmann M."/>
            <person name="Symer D.E."/>
            <person name="Mailund T."/>
            <person name="Schierup M.H."/>
            <person name="Andres A.M."/>
            <person name="Kelso J."/>
            <person name="Paabo S."/>
        </authorList>
    </citation>
    <scope>NUCLEOTIDE SEQUENCE [LARGE SCALE GENOMIC DNA]</scope>
</reference>
<organism evidence="2 3">
    <name type="scientific">Pan paniscus</name>
    <name type="common">Pygmy chimpanzee</name>
    <name type="synonym">Bonobo</name>
    <dbReference type="NCBI Taxonomy" id="9597"/>
    <lineage>
        <taxon>Eukaryota</taxon>
        <taxon>Metazoa</taxon>
        <taxon>Chordata</taxon>
        <taxon>Craniata</taxon>
        <taxon>Vertebrata</taxon>
        <taxon>Euteleostomi</taxon>
        <taxon>Mammalia</taxon>
        <taxon>Eutheria</taxon>
        <taxon>Euarchontoglires</taxon>
        <taxon>Primates</taxon>
        <taxon>Haplorrhini</taxon>
        <taxon>Catarrhini</taxon>
        <taxon>Hominidae</taxon>
        <taxon>Pan</taxon>
    </lineage>
</organism>
<keyword evidence="3" id="KW-1185">Reference proteome</keyword>
<feature type="compositionally biased region" description="Polar residues" evidence="1">
    <location>
        <begin position="1"/>
        <end position="17"/>
    </location>
</feature>
<proteinExistence type="predicted"/>
<protein>
    <submittedName>
        <fullName evidence="2">Uncharacterized protein</fullName>
    </submittedName>
</protein>
<feature type="region of interest" description="Disordered" evidence="1">
    <location>
        <begin position="1"/>
        <end position="32"/>
    </location>
</feature>
<accession>A0A2R8ZQ87</accession>
<dbReference type="Bgee" id="ENSPPAG00000026220">
    <property type="expression patterns" value="Expressed in adult mammalian kidney and 6 other cell types or tissues"/>
</dbReference>